<dbReference type="Pfam" id="PF01135">
    <property type="entry name" value="PCMT"/>
    <property type="match status" value="1"/>
</dbReference>
<dbReference type="GO" id="GO:0032259">
    <property type="term" value="P:methylation"/>
    <property type="evidence" value="ECO:0007669"/>
    <property type="project" value="UniProtKB-KW"/>
</dbReference>
<keyword evidence="5" id="KW-0963">Cytoplasm</keyword>
<dbReference type="GO" id="GO:0005737">
    <property type="term" value="C:cytoplasm"/>
    <property type="evidence" value="ECO:0007669"/>
    <property type="project" value="UniProtKB-SubCell"/>
</dbReference>
<dbReference type="SUPFAM" id="SSF53335">
    <property type="entry name" value="S-adenosyl-L-methionine-dependent methyltransferases"/>
    <property type="match status" value="1"/>
</dbReference>
<comment type="caution">
    <text evidence="12">The sequence shown here is derived from an EMBL/GenBank/DDBJ whole genome shotgun (WGS) entry which is preliminary data.</text>
</comment>
<proteinExistence type="inferred from homology"/>
<evidence type="ECO:0000313" key="12">
    <source>
        <dbReference type="EMBL" id="GGZ55928.1"/>
    </source>
</evidence>
<dbReference type="CDD" id="cd02440">
    <property type="entry name" value="AdoMet_MTases"/>
    <property type="match status" value="1"/>
</dbReference>
<evidence type="ECO:0000256" key="7">
    <source>
        <dbReference type="ARBA" id="ARBA00022679"/>
    </source>
</evidence>
<comment type="subcellular location">
    <subcellularLocation>
        <location evidence="1">Cytoplasm</location>
    </subcellularLocation>
</comment>
<evidence type="ECO:0000256" key="2">
    <source>
        <dbReference type="ARBA" id="ARBA00005369"/>
    </source>
</evidence>
<reference evidence="12" key="1">
    <citation type="journal article" date="2014" name="Int. J. Syst. Evol. Microbiol.">
        <title>Complete genome sequence of Corynebacterium casei LMG S-19264T (=DSM 44701T), isolated from a smear-ripened cheese.</title>
        <authorList>
            <consortium name="US DOE Joint Genome Institute (JGI-PGF)"/>
            <person name="Walter F."/>
            <person name="Albersmeier A."/>
            <person name="Kalinowski J."/>
            <person name="Ruckert C."/>
        </authorList>
    </citation>
    <scope>NUCLEOTIDE SEQUENCE</scope>
    <source>
        <strain evidence="12">JCM 4988</strain>
    </source>
</reference>
<name>A0A918QL90_9ACTN</name>
<dbReference type="PANTHER" id="PTHR11579:SF0">
    <property type="entry name" value="PROTEIN-L-ISOASPARTATE(D-ASPARTATE) O-METHYLTRANSFERASE"/>
    <property type="match status" value="1"/>
</dbReference>
<evidence type="ECO:0000256" key="10">
    <source>
        <dbReference type="ARBA" id="ARBA00031323"/>
    </source>
</evidence>
<evidence type="ECO:0000313" key="13">
    <source>
        <dbReference type="Proteomes" id="UP000630936"/>
    </source>
</evidence>
<evidence type="ECO:0000256" key="4">
    <source>
        <dbReference type="ARBA" id="ARBA00013346"/>
    </source>
</evidence>
<dbReference type="GO" id="GO:0004719">
    <property type="term" value="F:protein-L-isoaspartate (D-aspartate) O-methyltransferase activity"/>
    <property type="evidence" value="ECO:0007669"/>
    <property type="project" value="UniProtKB-EC"/>
</dbReference>
<evidence type="ECO:0000256" key="5">
    <source>
        <dbReference type="ARBA" id="ARBA00022490"/>
    </source>
</evidence>
<protein>
    <recommendedName>
        <fullName evidence="4">Protein-L-isoaspartate O-methyltransferase</fullName>
        <ecNumber evidence="3">2.1.1.77</ecNumber>
    </recommendedName>
    <alternativeName>
        <fullName evidence="11">L-isoaspartyl protein carboxyl methyltransferase</fullName>
    </alternativeName>
    <alternativeName>
        <fullName evidence="9">Protein L-isoaspartyl methyltransferase</fullName>
    </alternativeName>
    <alternativeName>
        <fullName evidence="10">Protein-beta-aspartate methyltransferase</fullName>
    </alternativeName>
</protein>
<dbReference type="InterPro" id="IPR000682">
    <property type="entry name" value="PCMT"/>
</dbReference>
<organism evidence="12 13">
    <name type="scientific">Streptomyces inusitatus</name>
    <dbReference type="NCBI Taxonomy" id="68221"/>
    <lineage>
        <taxon>Bacteria</taxon>
        <taxon>Bacillati</taxon>
        <taxon>Actinomycetota</taxon>
        <taxon>Actinomycetes</taxon>
        <taxon>Kitasatosporales</taxon>
        <taxon>Streptomycetaceae</taxon>
        <taxon>Streptomyces</taxon>
    </lineage>
</organism>
<accession>A0A918QL90</accession>
<dbReference type="Gene3D" id="3.40.50.150">
    <property type="entry name" value="Vaccinia Virus protein VP39"/>
    <property type="match status" value="1"/>
</dbReference>
<keyword evidence="7" id="KW-0808">Transferase</keyword>
<comment type="similarity">
    <text evidence="2">Belongs to the methyltransferase superfamily. L-isoaspartyl/D-aspartyl protein methyltransferase family.</text>
</comment>
<evidence type="ECO:0000256" key="11">
    <source>
        <dbReference type="ARBA" id="ARBA00031350"/>
    </source>
</evidence>
<dbReference type="EC" id="2.1.1.77" evidence="3"/>
<keyword evidence="13" id="KW-1185">Reference proteome</keyword>
<evidence type="ECO:0000256" key="8">
    <source>
        <dbReference type="ARBA" id="ARBA00022691"/>
    </source>
</evidence>
<dbReference type="EMBL" id="BMWG01000024">
    <property type="protein sequence ID" value="GGZ55928.1"/>
    <property type="molecule type" value="Genomic_DNA"/>
</dbReference>
<reference evidence="12" key="2">
    <citation type="submission" date="2020-09" db="EMBL/GenBank/DDBJ databases">
        <authorList>
            <person name="Sun Q."/>
            <person name="Ohkuma M."/>
        </authorList>
    </citation>
    <scope>NUCLEOTIDE SEQUENCE</scope>
    <source>
        <strain evidence="12">JCM 4988</strain>
    </source>
</reference>
<evidence type="ECO:0000256" key="3">
    <source>
        <dbReference type="ARBA" id="ARBA00011890"/>
    </source>
</evidence>
<gene>
    <name evidence="12" type="primary">pcm</name>
    <name evidence="12" type="ORF">GCM10010387_57560</name>
</gene>
<dbReference type="InterPro" id="IPR029063">
    <property type="entry name" value="SAM-dependent_MTases_sf"/>
</dbReference>
<keyword evidence="8" id="KW-0949">S-adenosyl-L-methionine</keyword>
<dbReference type="AlphaFoldDB" id="A0A918QL90"/>
<keyword evidence="6" id="KW-0489">Methyltransferase</keyword>
<dbReference type="PANTHER" id="PTHR11579">
    <property type="entry name" value="PROTEIN-L-ISOASPARTATE O-METHYLTRANSFERASE"/>
    <property type="match status" value="1"/>
</dbReference>
<evidence type="ECO:0000256" key="1">
    <source>
        <dbReference type="ARBA" id="ARBA00004496"/>
    </source>
</evidence>
<dbReference type="Proteomes" id="UP000630936">
    <property type="component" value="Unassembled WGS sequence"/>
</dbReference>
<sequence>MFVPSWYEQETDGRGITVWRMRHAHGGGLSQVYRDVTLVTALDPDTSERVDETAWTGFATSSSTQPSLMAGMLEDLAVLDGHRVLEVGTGTGYNTALLCARLGDRRVYSVDIDPALVGAARTRLARLGHAPSLVAGDGQDGHPSGGPFDRIIATCSVPRIPAAWIAQTRPGGLIVADLDCGVEGGLVRLTVEPDGTARGHFTRTAGRFMPARTSATSYPSTERAPYAPETLTRPTAVGAAQIRSEYGFRLLLALSLTDAELVYHLDDSGAMSLQLQTPDGSWARSPLADATDRPATVTYGGTAELWQRVEETWTWWTGQDRPDQTRYGVTREPDGRMYAWHAPTGRHWQLRA</sequence>
<evidence type="ECO:0000256" key="9">
    <source>
        <dbReference type="ARBA" id="ARBA00030757"/>
    </source>
</evidence>
<evidence type="ECO:0000256" key="6">
    <source>
        <dbReference type="ARBA" id="ARBA00022603"/>
    </source>
</evidence>